<dbReference type="Pfam" id="PF05036">
    <property type="entry name" value="SPOR"/>
    <property type="match status" value="1"/>
</dbReference>
<feature type="domain" description="SPOR" evidence="2">
    <location>
        <begin position="256"/>
        <end position="335"/>
    </location>
</feature>
<evidence type="ECO:0000313" key="3">
    <source>
        <dbReference type="EMBL" id="PWJ58955.1"/>
    </source>
</evidence>
<evidence type="ECO:0000256" key="1">
    <source>
        <dbReference type="SAM" id="Phobius"/>
    </source>
</evidence>
<name>A0A316AME9_9BACT</name>
<dbReference type="SUPFAM" id="SSF110997">
    <property type="entry name" value="Sporulation related repeat"/>
    <property type="match status" value="1"/>
</dbReference>
<dbReference type="EMBL" id="QGDT01000003">
    <property type="protein sequence ID" value="PWJ58955.1"/>
    <property type="molecule type" value="Genomic_DNA"/>
</dbReference>
<organism evidence="3 4">
    <name type="scientific">Dyadobacter jejuensis</name>
    <dbReference type="NCBI Taxonomy" id="1082580"/>
    <lineage>
        <taxon>Bacteria</taxon>
        <taxon>Pseudomonadati</taxon>
        <taxon>Bacteroidota</taxon>
        <taxon>Cytophagia</taxon>
        <taxon>Cytophagales</taxon>
        <taxon>Spirosomataceae</taxon>
        <taxon>Dyadobacter</taxon>
    </lineage>
</organism>
<dbReference type="InterPro" id="IPR040495">
    <property type="entry name" value="HU-CCDC81_bac_1"/>
</dbReference>
<dbReference type="InterPro" id="IPR007730">
    <property type="entry name" value="SPOR-like_dom"/>
</dbReference>
<evidence type="ECO:0000259" key="2">
    <source>
        <dbReference type="PROSITE" id="PS51724"/>
    </source>
</evidence>
<comment type="caution">
    <text evidence="3">The sequence shown here is derived from an EMBL/GenBank/DDBJ whole genome shotgun (WGS) entry which is preliminary data.</text>
</comment>
<keyword evidence="1" id="KW-0472">Membrane</keyword>
<dbReference type="Proteomes" id="UP000245880">
    <property type="component" value="Unassembled WGS sequence"/>
</dbReference>
<keyword evidence="1" id="KW-0812">Transmembrane</keyword>
<keyword evidence="1" id="KW-1133">Transmembrane helix</keyword>
<dbReference type="AlphaFoldDB" id="A0A316AME9"/>
<dbReference type="Pfam" id="PF18175">
    <property type="entry name" value="HU-CCDC81_bac_2"/>
    <property type="match status" value="1"/>
</dbReference>
<accession>A0A316AME9</accession>
<keyword evidence="4" id="KW-1185">Reference proteome</keyword>
<dbReference type="InterPro" id="IPR036680">
    <property type="entry name" value="SPOR-like_sf"/>
</dbReference>
<sequence length="336" mass="37684">MEAMINSLVKEHEFLVIPGFGALLSHEVLAYFDTAKGKFVPSTRKLSFNEFVSQDDGFLANYLSRKESITHQEAILKIKAFVLSLRTDIAQSGSTEINGVGTFGKNVEGKLVFEPNKNQFIKDEWYGFEPIPVKLVERNNPVVSPMEAVEEVAFYEQQSTETTSGSIKWYQWASAAVLAGFLCYFSFFWMAEGGSINKSDLNPFVAVTQPLEVDPTPVETHMEIVPEEAMASAVVDSLVVEPEPKEEMIEVQKIVEVKEPKYYLIAGAFKGRKQAQVLMDRMKQEGYTEACIVGVDKYSSKYKVAVQGFDDQQLALKANVDLKKIIGEPGWVYKVR</sequence>
<dbReference type="InterPro" id="IPR041268">
    <property type="entry name" value="HU-CCDC81_bac_2"/>
</dbReference>
<proteinExistence type="predicted"/>
<protein>
    <submittedName>
        <fullName evidence="3">Sporulation related protein</fullName>
    </submittedName>
</protein>
<reference evidence="3 4" key="1">
    <citation type="submission" date="2018-03" db="EMBL/GenBank/DDBJ databases">
        <title>Genomic Encyclopedia of Archaeal and Bacterial Type Strains, Phase II (KMG-II): from individual species to whole genera.</title>
        <authorList>
            <person name="Goeker M."/>
        </authorList>
    </citation>
    <scope>NUCLEOTIDE SEQUENCE [LARGE SCALE GENOMIC DNA]</scope>
    <source>
        <strain evidence="3 4">DSM 100346</strain>
    </source>
</reference>
<dbReference type="GO" id="GO:0042834">
    <property type="term" value="F:peptidoglycan binding"/>
    <property type="evidence" value="ECO:0007669"/>
    <property type="project" value="InterPro"/>
</dbReference>
<feature type="transmembrane region" description="Helical" evidence="1">
    <location>
        <begin position="169"/>
        <end position="191"/>
    </location>
</feature>
<evidence type="ECO:0000313" key="4">
    <source>
        <dbReference type="Proteomes" id="UP000245880"/>
    </source>
</evidence>
<dbReference type="PROSITE" id="PS51724">
    <property type="entry name" value="SPOR"/>
    <property type="match status" value="1"/>
</dbReference>
<gene>
    <name evidence="3" type="ORF">CLV98_103327</name>
</gene>
<dbReference type="Gene3D" id="3.30.70.1070">
    <property type="entry name" value="Sporulation related repeat"/>
    <property type="match status" value="1"/>
</dbReference>
<dbReference type="Pfam" id="PF18174">
    <property type="entry name" value="HU-CCDC81_bac_1"/>
    <property type="match status" value="1"/>
</dbReference>